<feature type="domain" description="RRM" evidence="4">
    <location>
        <begin position="658"/>
        <end position="742"/>
    </location>
</feature>
<feature type="region of interest" description="Disordered" evidence="3">
    <location>
        <begin position="178"/>
        <end position="219"/>
    </location>
</feature>
<feature type="region of interest" description="Disordered" evidence="3">
    <location>
        <begin position="128"/>
        <end position="147"/>
    </location>
</feature>
<dbReference type="InterPro" id="IPR035979">
    <property type="entry name" value="RBD_domain_sf"/>
</dbReference>
<feature type="region of interest" description="Disordered" evidence="3">
    <location>
        <begin position="861"/>
        <end position="892"/>
    </location>
</feature>
<reference evidence="5" key="1">
    <citation type="submission" date="2024-02" db="EMBL/GenBank/DDBJ databases">
        <authorList>
            <consortium name="ELIXIR-Norway"/>
            <consortium name="Elixir Norway"/>
        </authorList>
    </citation>
    <scope>NUCLEOTIDE SEQUENCE</scope>
</reference>
<dbReference type="SMART" id="SM00361">
    <property type="entry name" value="RRM_1"/>
    <property type="match status" value="3"/>
</dbReference>
<dbReference type="Gene3D" id="3.30.70.330">
    <property type="match status" value="5"/>
</dbReference>
<dbReference type="CDD" id="cd12565">
    <property type="entry name" value="RRM1_MRD1"/>
    <property type="match status" value="1"/>
</dbReference>
<dbReference type="SUPFAM" id="SSF54928">
    <property type="entry name" value="RNA-binding domain, RBD"/>
    <property type="match status" value="3"/>
</dbReference>
<sequence length="892" mass="99144">MFCLLTVSSSQRTSRICVKNLPSYVTEQKLREHFSGKGEVTDAKIIRTRDGKTRQFGFVGFRTEEEAEAAAKYFHQSFFDTSRLTCELAQPIGASNLGRPWSRHSKGSSAFDKSHTPIISEDLTISGRVDKERSKHKETKSSDNIENDPQLNEFLEVMQPRNKAKLWANDTTISNAAKSETGSKLGRLEKQRGEVSGKKPALEVKTVEGADPKDLMPLDKDPIVENAAVSDLDYMKARVKGGYWSSDDEGNADADETNFRKESSKSEAETSCSEGEEEEEEDHEEDVQMTDAPTKVVIAKEDSELKDDAGIRNCESQIRVDTGAPDGQETIVEVEAEEQESVSETGRLFVRNLPYTASEDELAAHFGRFGELSQVHVVLDKTTKRSKGLAYILYMFPEAAVRAMEELDKSIFQGRLLHILPAKRPPAAPEPKQAIHAGPGTTKYKQEREEQRKMAEASGHTQAWNPLFMRPDTIAENVARQYGMSKSEFLDPGAEDLAVRMALGETHIIAETKRSLSDEGVDVEVLEEVASGRMGKVNRSKSVILVKNLPFTTSEADLVSMFGVFGTLGRVILPPTKTLALVEFLEAGEAHRAFKTLAYKRFKHVPLYLEWAPENLLSGNGKSKVKTIEKGVGVGSNRAIVEKELVSAQDDNDVDQARSIFVKNLNFSTTESSLKKHFQKHVTEGTIRSVTIKKKLSKAGKSLSMGFGFVELDSAEAAKMFCKSLQGTVLDGHALMLQLSHNTKKSGDSDSRASAVKKVDKKESSTKIIVRNVAFEATRKDLQQLFNPFGQIKSVRLPKKFDGNHRGFAFVEFITRQEAQNAFEALQSTHLYGRHLVLERAKEGESLEDLRARTASQFFEENGVDLDNKRPSKKQKQAALDDSHISFGQFAD</sequence>
<feature type="domain" description="RRM" evidence="4">
    <location>
        <begin position="14"/>
        <end position="91"/>
    </location>
</feature>
<dbReference type="Pfam" id="PF00076">
    <property type="entry name" value="RRM_1"/>
    <property type="match status" value="5"/>
</dbReference>
<organism evidence="5 6">
    <name type="scientific">Sphagnum troendelagicum</name>
    <dbReference type="NCBI Taxonomy" id="128251"/>
    <lineage>
        <taxon>Eukaryota</taxon>
        <taxon>Viridiplantae</taxon>
        <taxon>Streptophyta</taxon>
        <taxon>Embryophyta</taxon>
        <taxon>Bryophyta</taxon>
        <taxon>Sphagnophytina</taxon>
        <taxon>Sphagnopsida</taxon>
        <taxon>Sphagnales</taxon>
        <taxon>Sphagnaceae</taxon>
        <taxon>Sphagnum</taxon>
    </lineage>
</organism>
<evidence type="ECO:0000259" key="4">
    <source>
        <dbReference type="PROSITE" id="PS50102"/>
    </source>
</evidence>
<evidence type="ECO:0000256" key="2">
    <source>
        <dbReference type="PROSITE-ProRule" id="PRU00176"/>
    </source>
</evidence>
<dbReference type="InterPro" id="IPR000504">
    <property type="entry name" value="RRM_dom"/>
</dbReference>
<evidence type="ECO:0000313" key="5">
    <source>
        <dbReference type="EMBL" id="CAK9223279.1"/>
    </source>
</evidence>
<dbReference type="InterPro" id="IPR034423">
    <property type="entry name" value="RBM19_RRM5"/>
</dbReference>
<feature type="compositionally biased region" description="Basic and acidic residues" evidence="3">
    <location>
        <begin position="128"/>
        <end position="143"/>
    </location>
</feature>
<gene>
    <name evidence="5" type="ORF">CSSPTR1EN2_LOCUS16752</name>
</gene>
<name>A0ABP0ULM5_9BRYO</name>
<feature type="domain" description="RRM" evidence="4">
    <location>
        <begin position="766"/>
        <end position="843"/>
    </location>
</feature>
<feature type="domain" description="RRM" evidence="4">
    <location>
        <begin position="542"/>
        <end position="614"/>
    </location>
</feature>
<proteinExistence type="predicted"/>
<dbReference type="PANTHER" id="PTHR10352">
    <property type="entry name" value="EUKARYOTIC TRANSLATION INITIATION FACTOR 3 SUBUNIT G"/>
    <property type="match status" value="1"/>
</dbReference>
<dbReference type="CDD" id="cd12318">
    <property type="entry name" value="RRM5_RBM19_like"/>
    <property type="match status" value="1"/>
</dbReference>
<protein>
    <recommendedName>
        <fullName evidence="4">RRM domain-containing protein</fullName>
    </recommendedName>
</protein>
<feature type="compositionally biased region" description="Acidic residues" evidence="3">
    <location>
        <begin position="274"/>
        <end position="288"/>
    </location>
</feature>
<feature type="compositionally biased region" description="Basic and acidic residues" evidence="3">
    <location>
        <begin position="257"/>
        <end position="268"/>
    </location>
</feature>
<dbReference type="Proteomes" id="UP001497512">
    <property type="component" value="Chromosome 4"/>
</dbReference>
<accession>A0ABP0ULM5</accession>
<evidence type="ECO:0000313" key="6">
    <source>
        <dbReference type="Proteomes" id="UP001497512"/>
    </source>
</evidence>
<feature type="region of interest" description="Disordered" evidence="3">
    <location>
        <begin position="242"/>
        <end position="291"/>
    </location>
</feature>
<feature type="compositionally biased region" description="Basic and acidic residues" evidence="3">
    <location>
        <begin position="186"/>
        <end position="219"/>
    </location>
</feature>
<dbReference type="CDD" id="cd12316">
    <property type="entry name" value="RRM3_RBM19_RRM2_MRD1"/>
    <property type="match status" value="1"/>
</dbReference>
<dbReference type="CDD" id="cd12317">
    <property type="entry name" value="RRM4_RBM19_RRM3_MRD1"/>
    <property type="match status" value="1"/>
</dbReference>
<dbReference type="EMBL" id="OZ019896">
    <property type="protein sequence ID" value="CAK9223279.1"/>
    <property type="molecule type" value="Genomic_DNA"/>
</dbReference>
<feature type="domain" description="RRM" evidence="4">
    <location>
        <begin position="346"/>
        <end position="424"/>
    </location>
</feature>
<dbReference type="SMART" id="SM00360">
    <property type="entry name" value="RRM"/>
    <property type="match status" value="5"/>
</dbReference>
<dbReference type="InterPro" id="IPR003954">
    <property type="entry name" value="RRM_euk-type"/>
</dbReference>
<dbReference type="CDD" id="cd12320">
    <property type="entry name" value="RRM6_RBM19_RRM5_MRD1"/>
    <property type="match status" value="1"/>
</dbReference>
<dbReference type="PROSITE" id="PS50102">
    <property type="entry name" value="RRM"/>
    <property type="match status" value="5"/>
</dbReference>
<feature type="compositionally biased region" description="Acidic residues" evidence="3">
    <location>
        <begin position="246"/>
        <end position="256"/>
    </location>
</feature>
<keyword evidence="1 2" id="KW-0694">RNA-binding</keyword>
<keyword evidence="6" id="KW-1185">Reference proteome</keyword>
<dbReference type="InterPro" id="IPR012677">
    <property type="entry name" value="Nucleotide-bd_a/b_plait_sf"/>
</dbReference>
<evidence type="ECO:0000256" key="1">
    <source>
        <dbReference type="ARBA" id="ARBA00022884"/>
    </source>
</evidence>
<evidence type="ECO:0000256" key="3">
    <source>
        <dbReference type="SAM" id="MobiDB-lite"/>
    </source>
</evidence>